<sequence>MRKNGKTNSGQGGQGRARRWIALAARWSAALLSAYVPLVEQLPPLVPALLVNVLALLAGVHALLPFDGAPGTAPTGEPTVPACRFDSARCVRTAAVRHPVRSVSAGDGCCR</sequence>
<proteinExistence type="predicted"/>
<dbReference type="EMBL" id="JBITPR010000018">
    <property type="protein sequence ID" value="MFI7869998.1"/>
    <property type="molecule type" value="Genomic_DNA"/>
</dbReference>
<organism evidence="2 3">
    <name type="scientific">Streptomyces salinarius</name>
    <dbReference type="NCBI Taxonomy" id="2762598"/>
    <lineage>
        <taxon>Bacteria</taxon>
        <taxon>Bacillati</taxon>
        <taxon>Actinomycetota</taxon>
        <taxon>Actinomycetes</taxon>
        <taxon>Kitasatosporales</taxon>
        <taxon>Streptomycetaceae</taxon>
        <taxon>Streptomyces</taxon>
    </lineage>
</organism>
<evidence type="ECO:0000256" key="1">
    <source>
        <dbReference type="SAM" id="Phobius"/>
    </source>
</evidence>
<reference evidence="2 3" key="1">
    <citation type="submission" date="2024-07" db="EMBL/GenBank/DDBJ databases">
        <title>Whole genome sequencing of Prodigiosin pigment-producing Streptomyces salinarius isolated from rhizosphere soil of Arachis hypogaea.</title>
        <authorList>
            <person name="Vidhya A."/>
            <person name="Ramya S."/>
        </authorList>
    </citation>
    <scope>NUCLEOTIDE SEQUENCE [LARGE SCALE GENOMIC DNA]</scope>
    <source>
        <strain evidence="2 3">VRMG2420</strain>
    </source>
</reference>
<evidence type="ECO:0000313" key="3">
    <source>
        <dbReference type="Proteomes" id="UP001614264"/>
    </source>
</evidence>
<keyword evidence="1" id="KW-1133">Transmembrane helix</keyword>
<evidence type="ECO:0000313" key="2">
    <source>
        <dbReference type="EMBL" id="MFI7869998.1"/>
    </source>
</evidence>
<keyword evidence="3" id="KW-1185">Reference proteome</keyword>
<gene>
    <name evidence="2" type="ORF">AB4829_05270</name>
</gene>
<accession>A0ABW8B534</accession>
<feature type="transmembrane region" description="Helical" evidence="1">
    <location>
        <begin position="20"/>
        <end position="39"/>
    </location>
</feature>
<dbReference type="RefSeq" id="WP_399591232.1">
    <property type="nucleotide sequence ID" value="NZ_JBITPR010000018.1"/>
</dbReference>
<keyword evidence="1" id="KW-0472">Membrane</keyword>
<evidence type="ECO:0008006" key="4">
    <source>
        <dbReference type="Google" id="ProtNLM"/>
    </source>
</evidence>
<protein>
    <recommendedName>
        <fullName evidence="4">Holin</fullName>
    </recommendedName>
</protein>
<keyword evidence="1" id="KW-0812">Transmembrane</keyword>
<comment type="caution">
    <text evidence="2">The sequence shown here is derived from an EMBL/GenBank/DDBJ whole genome shotgun (WGS) entry which is preliminary data.</text>
</comment>
<feature type="transmembrane region" description="Helical" evidence="1">
    <location>
        <begin position="45"/>
        <end position="64"/>
    </location>
</feature>
<name>A0ABW8B534_9ACTN</name>
<dbReference type="Proteomes" id="UP001614264">
    <property type="component" value="Unassembled WGS sequence"/>
</dbReference>